<organism evidence="2">
    <name type="scientific">Siphoviridae sp. ctVDy27</name>
    <dbReference type="NCBI Taxonomy" id="2827881"/>
    <lineage>
        <taxon>Viruses</taxon>
        <taxon>Duplodnaviria</taxon>
        <taxon>Heunggongvirae</taxon>
        <taxon>Uroviricota</taxon>
        <taxon>Caudoviricetes</taxon>
    </lineage>
</organism>
<protein>
    <submittedName>
        <fullName evidence="2">SCIMP protein</fullName>
    </submittedName>
</protein>
<proteinExistence type="predicted"/>
<keyword evidence="1" id="KW-1133">Transmembrane helix</keyword>
<reference evidence="2" key="1">
    <citation type="journal article" date="2021" name="Proc. Natl. Acad. Sci. U.S.A.">
        <title>A Catalog of Tens of Thousands of Viruses from Human Metagenomes Reveals Hidden Associations with Chronic Diseases.</title>
        <authorList>
            <person name="Tisza M.J."/>
            <person name="Buck C.B."/>
        </authorList>
    </citation>
    <scope>NUCLEOTIDE SEQUENCE</scope>
    <source>
        <strain evidence="2">CtVDy27</strain>
    </source>
</reference>
<keyword evidence="1" id="KW-0812">Transmembrane</keyword>
<keyword evidence="1" id="KW-0472">Membrane</keyword>
<name>A0A8S5S7U5_9CAUD</name>
<feature type="transmembrane region" description="Helical" evidence="1">
    <location>
        <begin position="6"/>
        <end position="25"/>
    </location>
</feature>
<accession>A0A8S5S7U5</accession>
<dbReference type="EMBL" id="BK032543">
    <property type="protein sequence ID" value="DAF46751.1"/>
    <property type="molecule type" value="Genomic_DNA"/>
</dbReference>
<evidence type="ECO:0000313" key="2">
    <source>
        <dbReference type="EMBL" id="DAF46751.1"/>
    </source>
</evidence>
<evidence type="ECO:0000256" key="1">
    <source>
        <dbReference type="SAM" id="Phobius"/>
    </source>
</evidence>
<sequence>MDWSAKASWIALIVAIISPAITTYLNNRFQLKAKSIDYEFSKQSEYYQYQKNCYENFIKFASKQIETDYKSERIEFCECFHKMLLYLPKSNWDEAKTLYESITNRNPDALEKLYCFTKTLGSQLQESWRQFQV</sequence>